<dbReference type="EMBL" id="UOEI01000584">
    <property type="protein sequence ID" value="VAW08207.1"/>
    <property type="molecule type" value="Genomic_DNA"/>
</dbReference>
<protein>
    <recommendedName>
        <fullName evidence="4">Cytochrome c domain-containing protein</fullName>
    </recommendedName>
</protein>
<keyword evidence="3" id="KW-0408">Iron</keyword>
<organism evidence="5">
    <name type="scientific">hydrothermal vent metagenome</name>
    <dbReference type="NCBI Taxonomy" id="652676"/>
    <lineage>
        <taxon>unclassified sequences</taxon>
        <taxon>metagenomes</taxon>
        <taxon>ecological metagenomes</taxon>
    </lineage>
</organism>
<dbReference type="InterPro" id="IPR036909">
    <property type="entry name" value="Cyt_c-like_dom_sf"/>
</dbReference>
<accession>A0A3B0T4E2</accession>
<keyword evidence="1" id="KW-0349">Heme</keyword>
<dbReference type="SUPFAM" id="SSF46626">
    <property type="entry name" value="Cytochrome c"/>
    <property type="match status" value="1"/>
</dbReference>
<keyword evidence="2" id="KW-0479">Metal-binding</keyword>
<feature type="domain" description="Cytochrome c" evidence="4">
    <location>
        <begin position="57"/>
        <end position="142"/>
    </location>
</feature>
<evidence type="ECO:0000313" key="5">
    <source>
        <dbReference type="EMBL" id="VAW08207.1"/>
    </source>
</evidence>
<dbReference type="AlphaFoldDB" id="A0A3B0T4E2"/>
<dbReference type="InterPro" id="IPR009056">
    <property type="entry name" value="Cyt_c-like_dom"/>
</dbReference>
<dbReference type="Gene3D" id="1.10.760.10">
    <property type="entry name" value="Cytochrome c-like domain"/>
    <property type="match status" value="1"/>
</dbReference>
<gene>
    <name evidence="5" type="ORF">MNBD_ACTINO01-1418</name>
</gene>
<dbReference type="GO" id="GO:0020037">
    <property type="term" value="F:heme binding"/>
    <property type="evidence" value="ECO:0007669"/>
    <property type="project" value="InterPro"/>
</dbReference>
<dbReference type="GO" id="GO:0046872">
    <property type="term" value="F:metal ion binding"/>
    <property type="evidence" value="ECO:0007669"/>
    <property type="project" value="UniProtKB-KW"/>
</dbReference>
<dbReference type="GO" id="GO:0009055">
    <property type="term" value="F:electron transfer activity"/>
    <property type="evidence" value="ECO:0007669"/>
    <property type="project" value="InterPro"/>
</dbReference>
<sequence length="151" mass="16110">MKKYLVPLGIVVAIIAVVFIVFGSGGNGAGGDAGTPELPRDPMTGKTEFDIPVQDPQLVAEGEVLYKSTCAACHGSDLLGTAVGPPHRSVIYNPEHHGDGSFAMAVINGVKAHHFEFGDMPALPSVSREDFTRILSYIREIQRTEGFVAYP</sequence>
<dbReference type="PROSITE" id="PS51007">
    <property type="entry name" value="CYTC"/>
    <property type="match status" value="1"/>
</dbReference>
<evidence type="ECO:0000259" key="4">
    <source>
        <dbReference type="PROSITE" id="PS51007"/>
    </source>
</evidence>
<reference evidence="5" key="1">
    <citation type="submission" date="2018-06" db="EMBL/GenBank/DDBJ databases">
        <authorList>
            <person name="Zhirakovskaya E."/>
        </authorList>
    </citation>
    <scope>NUCLEOTIDE SEQUENCE</scope>
</reference>
<name>A0A3B0T4E2_9ZZZZ</name>
<evidence type="ECO:0000256" key="2">
    <source>
        <dbReference type="ARBA" id="ARBA00022723"/>
    </source>
</evidence>
<evidence type="ECO:0000256" key="3">
    <source>
        <dbReference type="ARBA" id="ARBA00023004"/>
    </source>
</evidence>
<evidence type="ECO:0000256" key="1">
    <source>
        <dbReference type="ARBA" id="ARBA00022617"/>
    </source>
</evidence>
<dbReference type="Pfam" id="PF00034">
    <property type="entry name" value="Cytochrom_C"/>
    <property type="match status" value="1"/>
</dbReference>
<proteinExistence type="predicted"/>